<evidence type="ECO:0000256" key="2">
    <source>
        <dbReference type="SAM" id="SignalP"/>
    </source>
</evidence>
<protein>
    <recommendedName>
        <fullName evidence="5">Secreted protein</fullName>
    </recommendedName>
</protein>
<organism evidence="3 4">
    <name type="scientific">Streptomyces zhaozhouensis</name>
    <dbReference type="NCBI Taxonomy" id="1300267"/>
    <lineage>
        <taxon>Bacteria</taxon>
        <taxon>Bacillati</taxon>
        <taxon>Actinomycetota</taxon>
        <taxon>Actinomycetes</taxon>
        <taxon>Kitasatosporales</taxon>
        <taxon>Streptomycetaceae</taxon>
        <taxon>Streptomyces</taxon>
    </lineage>
</organism>
<feature type="chain" id="PRO_5013171362" description="Secreted protein" evidence="2">
    <location>
        <begin position="24"/>
        <end position="98"/>
    </location>
</feature>
<evidence type="ECO:0000313" key="4">
    <source>
        <dbReference type="Proteomes" id="UP000219072"/>
    </source>
</evidence>
<keyword evidence="4" id="KW-1185">Reference proteome</keyword>
<feature type="compositionally biased region" description="Polar residues" evidence="1">
    <location>
        <begin position="42"/>
        <end position="51"/>
    </location>
</feature>
<reference evidence="3 4" key="1">
    <citation type="submission" date="2017-09" db="EMBL/GenBank/DDBJ databases">
        <authorList>
            <person name="Ehlers B."/>
            <person name="Leendertz F.H."/>
        </authorList>
    </citation>
    <scope>NUCLEOTIDE SEQUENCE [LARGE SCALE GENOMIC DNA]</scope>
    <source>
        <strain evidence="3 4">CGMCC 4.7095</strain>
    </source>
</reference>
<evidence type="ECO:0000313" key="3">
    <source>
        <dbReference type="EMBL" id="SOD62543.1"/>
    </source>
</evidence>
<feature type="region of interest" description="Disordered" evidence="1">
    <location>
        <begin position="25"/>
        <end position="71"/>
    </location>
</feature>
<dbReference type="RefSeq" id="WP_097231016.1">
    <property type="nucleotide sequence ID" value="NZ_OCNE01000006.1"/>
</dbReference>
<name>A0A286DVA4_9ACTN</name>
<gene>
    <name evidence="3" type="ORF">SAMN06297387_106120</name>
</gene>
<dbReference type="Proteomes" id="UP000219072">
    <property type="component" value="Unassembled WGS sequence"/>
</dbReference>
<proteinExistence type="predicted"/>
<dbReference type="AlphaFoldDB" id="A0A286DVA4"/>
<evidence type="ECO:0008006" key="5">
    <source>
        <dbReference type="Google" id="ProtNLM"/>
    </source>
</evidence>
<feature type="signal peptide" evidence="2">
    <location>
        <begin position="1"/>
        <end position="23"/>
    </location>
</feature>
<evidence type="ECO:0000256" key="1">
    <source>
        <dbReference type="SAM" id="MobiDB-lite"/>
    </source>
</evidence>
<keyword evidence="2" id="KW-0732">Signal</keyword>
<sequence>MRKFKVVGIIASSVAAIGLTALAATSANASDGGEDAERERTTSGQTESGPTQPGEGDIELGAGVSVKKNEDGSMEIVQLTEEEAEEMDGWQPVTPPAE</sequence>
<dbReference type="EMBL" id="OCNE01000006">
    <property type="protein sequence ID" value="SOD62543.1"/>
    <property type="molecule type" value="Genomic_DNA"/>
</dbReference>
<accession>A0A286DVA4</accession>